<reference evidence="7" key="1">
    <citation type="submission" date="2020-05" db="EMBL/GenBank/DDBJ databases">
        <title>Identification of trans-AT polyketide cluster in two marine bacteria, producers of a novel glutaramide-containing polyketide sesbanimide D and analogs.</title>
        <authorList>
            <person name="Kacar D."/>
            <person name="Rodriguez P."/>
            <person name="Canedo L."/>
            <person name="Gonzalez E."/>
            <person name="Galan B."/>
            <person name="De La Calle F."/>
            <person name="Garcia J.L."/>
        </authorList>
    </citation>
    <scope>NUCLEOTIDE SEQUENCE</scope>
    <source>
        <strain evidence="7">PHM038</strain>
    </source>
</reference>
<proteinExistence type="predicted"/>
<dbReference type="PANTHER" id="PTHR23537:SF1">
    <property type="entry name" value="SUGAR TRANSPORTER"/>
    <property type="match status" value="1"/>
</dbReference>
<evidence type="ECO:0000256" key="1">
    <source>
        <dbReference type="ARBA" id="ARBA00022692"/>
    </source>
</evidence>
<dbReference type="AlphaFoldDB" id="A0A926P1J8"/>
<dbReference type="GO" id="GO:0022857">
    <property type="term" value="F:transmembrane transporter activity"/>
    <property type="evidence" value="ECO:0007669"/>
    <property type="project" value="InterPro"/>
</dbReference>
<evidence type="ECO:0000313" key="8">
    <source>
        <dbReference type="Proteomes" id="UP000598467"/>
    </source>
</evidence>
<evidence type="ECO:0000313" key="7">
    <source>
        <dbReference type="EMBL" id="MBD1545186.1"/>
    </source>
</evidence>
<comment type="caution">
    <text evidence="7">The sequence shown here is derived from an EMBL/GenBank/DDBJ whole genome shotgun (WGS) entry which is preliminary data.</text>
</comment>
<keyword evidence="2 5" id="KW-1133">Transmembrane helix</keyword>
<keyword evidence="1 5" id="KW-0812">Transmembrane</keyword>
<dbReference type="InterPro" id="IPR010645">
    <property type="entry name" value="MFS_4"/>
</dbReference>
<dbReference type="GO" id="GO:0005886">
    <property type="term" value="C:plasma membrane"/>
    <property type="evidence" value="ECO:0007669"/>
    <property type="project" value="TreeGrafter"/>
</dbReference>
<feature type="transmembrane region" description="Helical" evidence="5">
    <location>
        <begin position="201"/>
        <end position="221"/>
    </location>
</feature>
<feature type="transmembrane region" description="Helical" evidence="5">
    <location>
        <begin position="400"/>
        <end position="420"/>
    </location>
</feature>
<dbReference type="Proteomes" id="UP000598467">
    <property type="component" value="Unassembled WGS sequence"/>
</dbReference>
<protein>
    <submittedName>
        <fullName evidence="7">MFS transporter</fullName>
    </submittedName>
</protein>
<accession>A0A926P1J8</accession>
<name>A0A926P1J8_9HYPH</name>
<feature type="transmembrane region" description="Helical" evidence="5">
    <location>
        <begin position="165"/>
        <end position="189"/>
    </location>
</feature>
<evidence type="ECO:0000256" key="4">
    <source>
        <dbReference type="SAM" id="MobiDB-lite"/>
    </source>
</evidence>
<feature type="transmembrane region" description="Helical" evidence="5">
    <location>
        <begin position="233"/>
        <end position="251"/>
    </location>
</feature>
<feature type="transmembrane region" description="Helical" evidence="5">
    <location>
        <begin position="114"/>
        <end position="135"/>
    </location>
</feature>
<evidence type="ECO:0000256" key="3">
    <source>
        <dbReference type="ARBA" id="ARBA00023136"/>
    </source>
</evidence>
<feature type="transmembrane region" description="Helical" evidence="5">
    <location>
        <begin position="368"/>
        <end position="388"/>
    </location>
</feature>
<sequence>MTPRLVFVPAGQCDATGQSSRRVRGRPGDVNARRHIYACRFRDRTSRVPLSKASQRNPLSGSPHPPSAKTAPLRLALGGAFALAAAMGIGRFVYTPILPFMAEGIPLSAANAGLIASANFLGYLVGALAGSLGGLPGSQRSWFLSALLASAVTTIAMGLTDHLAVFLLLRFFGGVASAFVLVFASALVLEQLAMTGRAGLSALHFAGVGSGIALSAILVAVLGGNGFSWQELWFASGLTTLGLLIAITWLVPRPRKEFGSIETPDTQSGRKSGRYSGDLLRLVIAYGLFGFGYVITTTFISVITRQTPELNEAEAVVWLAVGLSAAPSIYVWNRLSGRYGPTRAFAAACLAEAVGVGLSVTADTPALIIVAAALVGGTFVAISALGLIEARRLTTGDPRQALGIMTASFGLGQVVGPWFAGLLHEMTGDFQAPSFAAAISLVVAAGLVLMRTKTVLKESPRPVVPDWDSLRAQLLSEGKADLVDAIETLRAEGGKIDAIRQLRKNGYLDGPEN</sequence>
<dbReference type="SUPFAM" id="SSF103473">
    <property type="entry name" value="MFS general substrate transporter"/>
    <property type="match status" value="1"/>
</dbReference>
<dbReference type="PANTHER" id="PTHR23537">
    <property type="match status" value="1"/>
</dbReference>
<feature type="transmembrane region" description="Helical" evidence="5">
    <location>
        <begin position="142"/>
        <end position="159"/>
    </location>
</feature>
<evidence type="ECO:0000259" key="6">
    <source>
        <dbReference type="PROSITE" id="PS50850"/>
    </source>
</evidence>
<keyword evidence="3 5" id="KW-0472">Membrane</keyword>
<feature type="transmembrane region" description="Helical" evidence="5">
    <location>
        <begin position="432"/>
        <end position="450"/>
    </location>
</feature>
<dbReference type="PROSITE" id="PS50850">
    <property type="entry name" value="MFS"/>
    <property type="match status" value="1"/>
</dbReference>
<evidence type="ECO:0000256" key="2">
    <source>
        <dbReference type="ARBA" id="ARBA00022989"/>
    </source>
</evidence>
<dbReference type="EMBL" id="JABFCZ010000003">
    <property type="protein sequence ID" value="MBD1545186.1"/>
    <property type="molecule type" value="Genomic_DNA"/>
</dbReference>
<dbReference type="Gene3D" id="1.20.1250.20">
    <property type="entry name" value="MFS general substrate transporter like domains"/>
    <property type="match status" value="2"/>
</dbReference>
<feature type="region of interest" description="Disordered" evidence="4">
    <location>
        <begin position="47"/>
        <end position="67"/>
    </location>
</feature>
<evidence type="ECO:0000256" key="5">
    <source>
        <dbReference type="SAM" id="Phobius"/>
    </source>
</evidence>
<feature type="transmembrane region" description="Helical" evidence="5">
    <location>
        <begin position="75"/>
        <end position="94"/>
    </location>
</feature>
<feature type="transmembrane region" description="Helical" evidence="5">
    <location>
        <begin position="279"/>
        <end position="303"/>
    </location>
</feature>
<dbReference type="InterPro" id="IPR020846">
    <property type="entry name" value="MFS_dom"/>
</dbReference>
<feature type="domain" description="Major facilitator superfamily (MFS) profile" evidence="6">
    <location>
        <begin position="72"/>
        <end position="455"/>
    </location>
</feature>
<gene>
    <name evidence="7" type="ORF">HK439_02855</name>
</gene>
<dbReference type="InterPro" id="IPR036259">
    <property type="entry name" value="MFS_trans_sf"/>
</dbReference>
<feature type="transmembrane region" description="Helical" evidence="5">
    <location>
        <begin position="315"/>
        <end position="332"/>
    </location>
</feature>
<feature type="transmembrane region" description="Helical" evidence="5">
    <location>
        <begin position="344"/>
        <end position="362"/>
    </location>
</feature>
<organism evidence="7 8">
    <name type="scientific">Roseibium aggregatum</name>
    <dbReference type="NCBI Taxonomy" id="187304"/>
    <lineage>
        <taxon>Bacteria</taxon>
        <taxon>Pseudomonadati</taxon>
        <taxon>Pseudomonadota</taxon>
        <taxon>Alphaproteobacteria</taxon>
        <taxon>Hyphomicrobiales</taxon>
        <taxon>Stappiaceae</taxon>
        <taxon>Roseibium</taxon>
    </lineage>
</organism>
<dbReference type="CDD" id="cd06180">
    <property type="entry name" value="MFS_YjiJ"/>
    <property type="match status" value="1"/>
</dbReference>
<dbReference type="Pfam" id="PF06779">
    <property type="entry name" value="MFS_4"/>
    <property type="match status" value="1"/>
</dbReference>